<dbReference type="Proteomes" id="UP001218188">
    <property type="component" value="Unassembled WGS sequence"/>
</dbReference>
<name>A0AAD6WSW8_9AGAR</name>
<comment type="caution">
    <text evidence="1">The sequence shown here is derived from an EMBL/GenBank/DDBJ whole genome shotgun (WGS) entry which is preliminary data.</text>
</comment>
<organism evidence="1 2">
    <name type="scientific">Mycena alexandri</name>
    <dbReference type="NCBI Taxonomy" id="1745969"/>
    <lineage>
        <taxon>Eukaryota</taxon>
        <taxon>Fungi</taxon>
        <taxon>Dikarya</taxon>
        <taxon>Basidiomycota</taxon>
        <taxon>Agaricomycotina</taxon>
        <taxon>Agaricomycetes</taxon>
        <taxon>Agaricomycetidae</taxon>
        <taxon>Agaricales</taxon>
        <taxon>Marasmiineae</taxon>
        <taxon>Mycenaceae</taxon>
        <taxon>Mycena</taxon>
    </lineage>
</organism>
<protein>
    <submittedName>
        <fullName evidence="1">Uncharacterized protein</fullName>
    </submittedName>
</protein>
<proteinExistence type="predicted"/>
<dbReference type="EMBL" id="JARJCM010000174">
    <property type="protein sequence ID" value="KAJ7024142.1"/>
    <property type="molecule type" value="Genomic_DNA"/>
</dbReference>
<evidence type="ECO:0000313" key="2">
    <source>
        <dbReference type="Proteomes" id="UP001218188"/>
    </source>
</evidence>
<keyword evidence="2" id="KW-1185">Reference proteome</keyword>
<evidence type="ECO:0000313" key="1">
    <source>
        <dbReference type="EMBL" id="KAJ7024142.1"/>
    </source>
</evidence>
<gene>
    <name evidence="1" type="ORF">C8F04DRAFT_1303074</name>
</gene>
<accession>A0AAD6WSW8</accession>
<dbReference type="AlphaFoldDB" id="A0AAD6WSW8"/>
<sequence length="302" mass="32707">MQCTPASSEIPLNSCTSASSFVFFFRRPTAPPTDAPNTPTSVNVDMTTPSYLDVAGTTYNTLKLALKTLSSVTSNIPLGSVLSAAIDPLLEIVDRIEQTSANVQGFVELAARIELLTPIVSEMAGNPQGVKLVEALQRELQSITKDLEVASSRGKLDQFLNSPVDALCLQKHNTALAQLIADSTLVTVTEVLHSIHKLKHSESTSGRRWEGVDIQAVELAHTDPSMQTKSLELQTLGIMAPVSFPLPGTVGCRVICSLLERDGFETAEAVDRESDRTLKKAGLKAGELAELRRALREWQERV</sequence>
<reference evidence="1" key="1">
    <citation type="submission" date="2023-03" db="EMBL/GenBank/DDBJ databases">
        <title>Massive genome expansion in bonnet fungi (Mycena s.s.) driven by repeated elements and novel gene families across ecological guilds.</title>
        <authorList>
            <consortium name="Lawrence Berkeley National Laboratory"/>
            <person name="Harder C.B."/>
            <person name="Miyauchi S."/>
            <person name="Viragh M."/>
            <person name="Kuo A."/>
            <person name="Thoen E."/>
            <person name="Andreopoulos B."/>
            <person name="Lu D."/>
            <person name="Skrede I."/>
            <person name="Drula E."/>
            <person name="Henrissat B."/>
            <person name="Morin E."/>
            <person name="Kohler A."/>
            <person name="Barry K."/>
            <person name="LaButti K."/>
            <person name="Morin E."/>
            <person name="Salamov A."/>
            <person name="Lipzen A."/>
            <person name="Mereny Z."/>
            <person name="Hegedus B."/>
            <person name="Baldrian P."/>
            <person name="Stursova M."/>
            <person name="Weitz H."/>
            <person name="Taylor A."/>
            <person name="Grigoriev I.V."/>
            <person name="Nagy L.G."/>
            <person name="Martin F."/>
            <person name="Kauserud H."/>
        </authorList>
    </citation>
    <scope>NUCLEOTIDE SEQUENCE</scope>
    <source>
        <strain evidence="1">CBHHK200</strain>
    </source>
</reference>